<dbReference type="InterPro" id="IPR009061">
    <property type="entry name" value="DNA-bd_dom_put_sf"/>
</dbReference>
<sequence length="90" mass="10878">MSNLRFEDLPKAMELVLDKLLQIEEELKNIKECYQPNEPTELMTRQEVVEYFKISFPTLHQWTKHGILVSYRMGNRVYYKRSEILDILNK</sequence>
<proteinExistence type="predicted"/>
<dbReference type="PANTHER" id="PTHR34585">
    <property type="match status" value="1"/>
</dbReference>
<evidence type="ECO:0000313" key="2">
    <source>
        <dbReference type="EMBL" id="SHJ66549.1"/>
    </source>
</evidence>
<dbReference type="Pfam" id="PF12728">
    <property type="entry name" value="HTH_17"/>
    <property type="match status" value="1"/>
</dbReference>
<feature type="domain" description="Helix-turn-helix" evidence="1">
    <location>
        <begin position="42"/>
        <end position="89"/>
    </location>
</feature>
<gene>
    <name evidence="2" type="ORF">SAMN04488007_1037</name>
</gene>
<dbReference type="Proteomes" id="UP000184314">
    <property type="component" value="Unassembled WGS sequence"/>
</dbReference>
<dbReference type="OrthoDB" id="1097811at2"/>
<dbReference type="RefSeq" id="WP_073241870.1">
    <property type="nucleotide sequence ID" value="NZ_FQZX01000001.1"/>
</dbReference>
<evidence type="ECO:0000259" key="1">
    <source>
        <dbReference type="Pfam" id="PF12728"/>
    </source>
</evidence>
<keyword evidence="3" id="KW-1185">Reference proteome</keyword>
<protein>
    <submittedName>
        <fullName evidence="2">Helix-turn-helix domain-containing protein</fullName>
    </submittedName>
</protein>
<evidence type="ECO:0000313" key="3">
    <source>
        <dbReference type="Proteomes" id="UP000184314"/>
    </source>
</evidence>
<dbReference type="EMBL" id="FQZX01000001">
    <property type="protein sequence ID" value="SHJ66549.1"/>
    <property type="molecule type" value="Genomic_DNA"/>
</dbReference>
<accession>A0A1M6L673</accession>
<dbReference type="InterPro" id="IPR041657">
    <property type="entry name" value="HTH_17"/>
</dbReference>
<dbReference type="AlphaFoldDB" id="A0A1M6L673"/>
<dbReference type="PANTHER" id="PTHR34585:SF22">
    <property type="entry name" value="HELIX-TURN-HELIX DOMAIN-CONTAINING PROTEIN"/>
    <property type="match status" value="1"/>
</dbReference>
<reference evidence="3" key="1">
    <citation type="submission" date="2016-11" db="EMBL/GenBank/DDBJ databases">
        <authorList>
            <person name="Varghese N."/>
            <person name="Submissions S."/>
        </authorList>
    </citation>
    <scope>NUCLEOTIDE SEQUENCE [LARGE SCALE GENOMIC DNA]</scope>
    <source>
        <strain evidence="3">DSM 16478</strain>
    </source>
</reference>
<name>A0A1M6L673_9FLAO</name>
<organism evidence="2 3">
    <name type="scientific">Maribacter aquivivus</name>
    <dbReference type="NCBI Taxonomy" id="228958"/>
    <lineage>
        <taxon>Bacteria</taxon>
        <taxon>Pseudomonadati</taxon>
        <taxon>Bacteroidota</taxon>
        <taxon>Flavobacteriia</taxon>
        <taxon>Flavobacteriales</taxon>
        <taxon>Flavobacteriaceae</taxon>
        <taxon>Maribacter</taxon>
    </lineage>
</organism>
<dbReference type="SUPFAM" id="SSF46955">
    <property type="entry name" value="Putative DNA-binding domain"/>
    <property type="match status" value="1"/>
</dbReference>
<dbReference type="STRING" id="228958.SAMN04488007_1037"/>